<feature type="signal peptide" evidence="1">
    <location>
        <begin position="1"/>
        <end position="18"/>
    </location>
</feature>
<sequence>MKHLLAITLLVLTTNAWASNTRLPADSPLQHVKAKFFDEVAATPKWSPKGKSLYIQVAGVHFNEYWREAVSKDLAPGFEQAIENNFSIIFKRVLTEQYTKAGYQIESSAINADVILLASVEDLRVYVTQAKHFVESKTANTGSANLLIEFIEKGELKMFFSNAKETRQRGNELRNSVEKDFERMMKAFTKESLKVIKKR</sequence>
<dbReference type="RefSeq" id="WP_303493831.1">
    <property type="nucleotide sequence ID" value="NZ_JAUOPB010000015.1"/>
</dbReference>
<proteinExistence type="predicted"/>
<keyword evidence="1" id="KW-0732">Signal</keyword>
<comment type="caution">
    <text evidence="2">The sequence shown here is derived from an EMBL/GenBank/DDBJ whole genome shotgun (WGS) entry which is preliminary data.</text>
</comment>
<dbReference type="EMBL" id="JAUOPB010000015">
    <property type="protein sequence ID" value="MDO6424586.1"/>
    <property type="molecule type" value="Genomic_DNA"/>
</dbReference>
<feature type="chain" id="PRO_5043577762" evidence="1">
    <location>
        <begin position="19"/>
        <end position="199"/>
    </location>
</feature>
<dbReference type="AlphaFoldDB" id="A0AAW7XDD9"/>
<name>A0AAW7XDD9_9GAMM</name>
<reference evidence="2" key="1">
    <citation type="submission" date="2023-07" db="EMBL/GenBank/DDBJ databases">
        <title>Genome content predicts the carbon catabolic preferences of heterotrophic bacteria.</title>
        <authorList>
            <person name="Gralka M."/>
        </authorList>
    </citation>
    <scope>NUCLEOTIDE SEQUENCE</scope>
    <source>
        <strain evidence="2">I3M17_2</strain>
    </source>
</reference>
<dbReference type="Proteomes" id="UP001169760">
    <property type="component" value="Unassembled WGS sequence"/>
</dbReference>
<accession>A0AAW7XDD9</accession>
<organism evidence="2 3">
    <name type="scientific">Saccharophagus degradans</name>
    <dbReference type="NCBI Taxonomy" id="86304"/>
    <lineage>
        <taxon>Bacteria</taxon>
        <taxon>Pseudomonadati</taxon>
        <taxon>Pseudomonadota</taxon>
        <taxon>Gammaproteobacteria</taxon>
        <taxon>Cellvibrionales</taxon>
        <taxon>Cellvibrionaceae</taxon>
        <taxon>Saccharophagus</taxon>
    </lineage>
</organism>
<gene>
    <name evidence="2" type="ORF">Q4521_19010</name>
</gene>
<evidence type="ECO:0000256" key="1">
    <source>
        <dbReference type="SAM" id="SignalP"/>
    </source>
</evidence>
<evidence type="ECO:0000313" key="3">
    <source>
        <dbReference type="Proteomes" id="UP001169760"/>
    </source>
</evidence>
<evidence type="ECO:0000313" key="2">
    <source>
        <dbReference type="EMBL" id="MDO6424586.1"/>
    </source>
</evidence>
<protein>
    <submittedName>
        <fullName evidence="2">Uncharacterized protein</fullName>
    </submittedName>
</protein>